<dbReference type="Pfam" id="PF07969">
    <property type="entry name" value="Amidohydro_3"/>
    <property type="match status" value="1"/>
</dbReference>
<dbReference type="CDD" id="cd01300">
    <property type="entry name" value="YtcJ_like"/>
    <property type="match status" value="1"/>
</dbReference>
<reference evidence="2" key="2">
    <citation type="submission" date="2021-01" db="EMBL/GenBank/DDBJ databases">
        <authorList>
            <person name="Mieszkin S."/>
            <person name="Pouder E."/>
            <person name="Alain K."/>
        </authorList>
    </citation>
    <scope>NUCLEOTIDE SEQUENCE</scope>
    <source>
        <strain evidence="2">HW T2.11</strain>
    </source>
</reference>
<accession>A0A963YTL7</accession>
<evidence type="ECO:0000313" key="2">
    <source>
        <dbReference type="EMBL" id="MCB8876474.1"/>
    </source>
</evidence>
<dbReference type="InterPro" id="IPR013108">
    <property type="entry name" value="Amidohydro_3"/>
</dbReference>
<dbReference type="InterPro" id="IPR032466">
    <property type="entry name" value="Metal_Hydrolase"/>
</dbReference>
<evidence type="ECO:0000259" key="1">
    <source>
        <dbReference type="Pfam" id="PF07969"/>
    </source>
</evidence>
<dbReference type="AlphaFoldDB" id="A0A963YTL7"/>
<dbReference type="Gene3D" id="3.10.310.70">
    <property type="match status" value="1"/>
</dbReference>
<dbReference type="SUPFAM" id="SSF51556">
    <property type="entry name" value="Metallo-dependent hydrolases"/>
    <property type="match status" value="1"/>
</dbReference>
<evidence type="ECO:0000313" key="3">
    <source>
        <dbReference type="Proteomes" id="UP000708298"/>
    </source>
</evidence>
<organism evidence="2 3">
    <name type="scientific">Acidisoma silvae</name>
    <dbReference type="NCBI Taxonomy" id="2802396"/>
    <lineage>
        <taxon>Bacteria</taxon>
        <taxon>Pseudomonadati</taxon>
        <taxon>Pseudomonadota</taxon>
        <taxon>Alphaproteobacteria</taxon>
        <taxon>Acetobacterales</taxon>
        <taxon>Acidocellaceae</taxon>
        <taxon>Acidisoma</taxon>
    </lineage>
</organism>
<dbReference type="PANTHER" id="PTHR22642:SF2">
    <property type="entry name" value="PROTEIN LONG AFTER FAR-RED 3"/>
    <property type="match status" value="1"/>
</dbReference>
<reference evidence="2" key="1">
    <citation type="journal article" date="2021" name="Microorganisms">
        <title>Acidisoma silvae sp. nov. and Acidisomacellulosilytica sp. nov., Two Acidophilic Bacteria Isolated from Decaying Wood, Hydrolyzing Cellulose and Producing Poly-3-hydroxybutyrate.</title>
        <authorList>
            <person name="Mieszkin S."/>
            <person name="Pouder E."/>
            <person name="Uroz S."/>
            <person name="Simon-Colin C."/>
            <person name="Alain K."/>
        </authorList>
    </citation>
    <scope>NUCLEOTIDE SEQUENCE</scope>
    <source>
        <strain evidence="2">HW T2.11</strain>
    </source>
</reference>
<keyword evidence="3" id="KW-1185">Reference proteome</keyword>
<proteinExistence type="predicted"/>
<dbReference type="SUPFAM" id="SSF51338">
    <property type="entry name" value="Composite domain of metallo-dependent hydrolases"/>
    <property type="match status" value="1"/>
</dbReference>
<dbReference type="EMBL" id="JAESVB010000006">
    <property type="protein sequence ID" value="MCB8876474.1"/>
    <property type="molecule type" value="Genomic_DNA"/>
</dbReference>
<comment type="caution">
    <text evidence="2">The sequence shown here is derived from an EMBL/GenBank/DDBJ whole genome shotgun (WGS) entry which is preliminary data.</text>
</comment>
<dbReference type="Proteomes" id="UP000708298">
    <property type="component" value="Unassembled WGS sequence"/>
</dbReference>
<dbReference type="PANTHER" id="PTHR22642">
    <property type="entry name" value="IMIDAZOLONEPROPIONASE"/>
    <property type="match status" value="1"/>
</dbReference>
<sequence length="541" mass="58086">MTTHIDKILFNARLRDATAPEGMREGDAIAISGGVILAVGSGEDILKLRSSRTEVFDLDGAYLMPGLVDGHAHPVSGSDLQVGVDMTGARTAEEMLARLRAEAQRTPPGQWVMGYSQDPIAYADIPHIADAIEEAVGGRPALVHVFDYHGVAVSRTALAMAGVTGPRSFIGASVIVCDADGKPTGVLLEPEAIALVKSLIPVPSFAERAASLRATLNRMAAHGLTGIHVMDANTRSLELYAALEAEADLPLRLHVAPWVNPGATQSDIDEVLAQQSLHGRHWRVCAAKFFIDGTIDGGTGWLHEPDRFGEGLSALWTDPTTYHYAARFFAERGVQTITHAIGDKAVRYVLDTLKEVPEDVRRAARHRVEHIETLPDEDIGRFAAEGIVPSMQPSHAVRYTRADHSDNWSSRLGTERANRAWRSRDIADTGAPVVMGSDWPIAPFDPRDILVCARFRRLAEQTEAAAIQPAQALTGVEALAGLTSVAAHAVHEEAISGALTPGMRADLTAMSVDPITASADALTSARFIFTMMDGRVTHSAL</sequence>
<feature type="domain" description="Amidohydrolase 3" evidence="1">
    <location>
        <begin position="54"/>
        <end position="538"/>
    </location>
</feature>
<dbReference type="Gene3D" id="3.20.20.140">
    <property type="entry name" value="Metal-dependent hydrolases"/>
    <property type="match status" value="1"/>
</dbReference>
<gene>
    <name evidence="2" type="ORF">ASILVAE211_14875</name>
</gene>
<name>A0A963YTL7_9PROT</name>
<dbReference type="RefSeq" id="WP_227322129.1">
    <property type="nucleotide sequence ID" value="NZ_JAESVB010000006.1"/>
</dbReference>
<dbReference type="InterPro" id="IPR011059">
    <property type="entry name" value="Metal-dep_hydrolase_composite"/>
</dbReference>
<protein>
    <submittedName>
        <fullName evidence="2">Amidohydrolase</fullName>
    </submittedName>
</protein>
<dbReference type="InterPro" id="IPR033932">
    <property type="entry name" value="YtcJ-like"/>
</dbReference>
<dbReference type="GO" id="GO:0016810">
    <property type="term" value="F:hydrolase activity, acting on carbon-nitrogen (but not peptide) bonds"/>
    <property type="evidence" value="ECO:0007669"/>
    <property type="project" value="InterPro"/>
</dbReference>
<dbReference type="Gene3D" id="2.30.40.10">
    <property type="entry name" value="Urease, subunit C, domain 1"/>
    <property type="match status" value="1"/>
</dbReference>